<organism evidence="11">
    <name type="scientific">Tribolium castaneum</name>
    <name type="common">Red flour beetle</name>
    <dbReference type="NCBI Taxonomy" id="7070"/>
    <lineage>
        <taxon>Eukaryota</taxon>
        <taxon>Metazoa</taxon>
        <taxon>Ecdysozoa</taxon>
        <taxon>Arthropoda</taxon>
        <taxon>Hexapoda</taxon>
        <taxon>Insecta</taxon>
        <taxon>Pterygota</taxon>
        <taxon>Neoptera</taxon>
        <taxon>Endopterygota</taxon>
        <taxon>Coleoptera</taxon>
        <taxon>Polyphaga</taxon>
        <taxon>Cucujiformia</taxon>
        <taxon>Tenebrionidae</taxon>
        <taxon>Tenebrionidae incertae sedis</taxon>
        <taxon>Tribolium</taxon>
    </lineage>
</organism>
<dbReference type="InterPro" id="IPR004117">
    <property type="entry name" value="7tm6_olfct_rcpt"/>
</dbReference>
<accession>B1VB83</accession>
<evidence type="ECO:0000256" key="4">
    <source>
        <dbReference type="ARBA" id="ARBA00022692"/>
    </source>
</evidence>
<evidence type="ECO:0000256" key="1">
    <source>
        <dbReference type="ARBA" id="ARBA00004651"/>
    </source>
</evidence>
<evidence type="ECO:0000256" key="5">
    <source>
        <dbReference type="ARBA" id="ARBA00022725"/>
    </source>
</evidence>
<gene>
    <name evidence="11" type="primary">or26</name>
</gene>
<keyword evidence="6 10" id="KW-1133">Transmembrane helix</keyword>
<dbReference type="PANTHER" id="PTHR21137:SF35">
    <property type="entry name" value="ODORANT RECEPTOR 19A-RELATED"/>
    <property type="match status" value="1"/>
</dbReference>
<feature type="transmembrane region" description="Helical" evidence="10">
    <location>
        <begin position="248"/>
        <end position="269"/>
    </location>
</feature>
<evidence type="ECO:0000256" key="3">
    <source>
        <dbReference type="ARBA" id="ARBA00022606"/>
    </source>
</evidence>
<dbReference type="GO" id="GO:0004984">
    <property type="term" value="F:olfactory receptor activity"/>
    <property type="evidence" value="ECO:0007669"/>
    <property type="project" value="InterPro"/>
</dbReference>
<proteinExistence type="predicted"/>
<sequence length="338" mass="39172">MMESTVTRLKRMYLWPTASVTSRKPAFFLITFSCFLLYGSVMHLIVNDISMEEVHVIETTAGQFGVLYYLTLFTIYRKGILEIYADLSNFTKFGKPYNFDKRNKQLNQWSRWFSVVLYFFVISVFAWPGIFTQSCEDLNVALNKTEVCGVVSPVWLPFRFDYKPMKQFVYFWQSFCCLYSNGGAGTISFAMSETIEHLILRVEDLKILFPKIVAERSPEVRRKMLAKWVDYHLWLLSIGKLMNDTYRYSFSVIVLCAGTLFGCIGYTVMKFHSVGTTVYNSEWCDTDVDFQKGVILITIRAQKPVRIYAGPFSYVSHLLILTVFQTSYSYINLLNASS</sequence>
<evidence type="ECO:0000256" key="2">
    <source>
        <dbReference type="ARBA" id="ARBA00022475"/>
    </source>
</evidence>
<evidence type="ECO:0000256" key="7">
    <source>
        <dbReference type="ARBA" id="ARBA00023136"/>
    </source>
</evidence>
<keyword evidence="8 11" id="KW-0675">Receptor</keyword>
<evidence type="ECO:0000256" key="6">
    <source>
        <dbReference type="ARBA" id="ARBA00022989"/>
    </source>
</evidence>
<keyword evidence="2" id="KW-1003">Cell membrane</keyword>
<dbReference type="GO" id="GO:0005549">
    <property type="term" value="F:odorant binding"/>
    <property type="evidence" value="ECO:0007669"/>
    <property type="project" value="InterPro"/>
</dbReference>
<dbReference type="AlphaFoldDB" id="B1VB83"/>
<dbReference type="GO" id="GO:0005886">
    <property type="term" value="C:plasma membrane"/>
    <property type="evidence" value="ECO:0007669"/>
    <property type="project" value="UniProtKB-SubCell"/>
</dbReference>
<dbReference type="EMBL" id="AM689928">
    <property type="protein sequence ID" value="CAM84024.1"/>
    <property type="molecule type" value="Genomic_DNA"/>
</dbReference>
<keyword evidence="5" id="KW-0552">Olfaction</keyword>
<keyword evidence="4 10" id="KW-0812">Transmembrane</keyword>
<name>B1VB83_TRICA</name>
<feature type="transmembrane region" description="Helical" evidence="10">
    <location>
        <begin position="314"/>
        <end position="334"/>
    </location>
</feature>
<feature type="transmembrane region" description="Helical" evidence="10">
    <location>
        <begin position="112"/>
        <end position="130"/>
    </location>
</feature>
<evidence type="ECO:0000313" key="11">
    <source>
        <dbReference type="EMBL" id="CAM84024.1"/>
    </source>
</evidence>
<dbReference type="PANTHER" id="PTHR21137">
    <property type="entry name" value="ODORANT RECEPTOR"/>
    <property type="match status" value="1"/>
</dbReference>
<keyword evidence="3" id="KW-0716">Sensory transduction</keyword>
<reference evidence="11" key="1">
    <citation type="submission" date="2007-04" db="EMBL/GenBank/DDBJ databases">
        <title>Characterization of Tribolium castaneum chemoreceptors.</title>
        <authorList>
            <person name="Abdel-Latief M."/>
        </authorList>
    </citation>
    <scope>NUCLEOTIDE SEQUENCE</scope>
</reference>
<comment type="subcellular location">
    <subcellularLocation>
        <location evidence="1">Cell membrane</location>
        <topology evidence="1">Multi-pass membrane protein</topology>
    </subcellularLocation>
</comment>
<feature type="transmembrane region" description="Helical" evidence="10">
    <location>
        <begin position="26"/>
        <end position="46"/>
    </location>
</feature>
<evidence type="ECO:0000256" key="10">
    <source>
        <dbReference type="SAM" id="Phobius"/>
    </source>
</evidence>
<keyword evidence="7 10" id="KW-0472">Membrane</keyword>
<keyword evidence="9" id="KW-0807">Transducer</keyword>
<protein>
    <submittedName>
        <fullName evidence="11">Olfactory receptor 26</fullName>
    </submittedName>
</protein>
<dbReference type="GO" id="GO:0007165">
    <property type="term" value="P:signal transduction"/>
    <property type="evidence" value="ECO:0007669"/>
    <property type="project" value="UniProtKB-KW"/>
</dbReference>
<evidence type="ECO:0000256" key="9">
    <source>
        <dbReference type="ARBA" id="ARBA00023224"/>
    </source>
</evidence>
<dbReference type="Pfam" id="PF02949">
    <property type="entry name" value="7tm_6"/>
    <property type="match status" value="1"/>
</dbReference>
<evidence type="ECO:0000256" key="8">
    <source>
        <dbReference type="ARBA" id="ARBA00023170"/>
    </source>
</evidence>
<feature type="transmembrane region" description="Helical" evidence="10">
    <location>
        <begin position="170"/>
        <end position="191"/>
    </location>
</feature>